<dbReference type="STRING" id="1381753.V2WZM2"/>
<dbReference type="SUPFAM" id="SSF51735">
    <property type="entry name" value="NAD(P)-binding Rossmann-fold domains"/>
    <property type="match status" value="1"/>
</dbReference>
<evidence type="ECO:0000259" key="3">
    <source>
        <dbReference type="Pfam" id="PF01370"/>
    </source>
</evidence>
<protein>
    <submittedName>
        <fullName evidence="4">D-lactaldehyde dehydrogenase</fullName>
    </submittedName>
</protein>
<dbReference type="Gene3D" id="3.40.50.720">
    <property type="entry name" value="NAD(P)-binding Rossmann-like Domain"/>
    <property type="match status" value="1"/>
</dbReference>
<proteinExistence type="inferred from homology"/>
<comment type="similarity">
    <text evidence="2">Belongs to the NAD(P)-dependent epimerase/dehydratase family. Dihydroflavonol-4-reductase subfamily.</text>
</comment>
<dbReference type="GO" id="GO:0016616">
    <property type="term" value="F:oxidoreductase activity, acting on the CH-OH group of donors, NAD or NADP as acceptor"/>
    <property type="evidence" value="ECO:0007669"/>
    <property type="project" value="TreeGrafter"/>
</dbReference>
<feature type="domain" description="NAD-dependent epimerase/dehydratase" evidence="3">
    <location>
        <begin position="12"/>
        <end position="283"/>
    </location>
</feature>
<dbReference type="PANTHER" id="PTHR10366:SF564">
    <property type="entry name" value="STEROL-4-ALPHA-CARBOXYLATE 3-DEHYDROGENASE, DECARBOXYLATING"/>
    <property type="match status" value="1"/>
</dbReference>
<dbReference type="AlphaFoldDB" id="V2WZM2"/>
<evidence type="ECO:0000256" key="2">
    <source>
        <dbReference type="ARBA" id="ARBA00023445"/>
    </source>
</evidence>
<gene>
    <name evidence="4" type="ORF">Moror_9445</name>
</gene>
<dbReference type="Pfam" id="PF01370">
    <property type="entry name" value="Epimerase"/>
    <property type="match status" value="1"/>
</dbReference>
<comment type="caution">
    <text evidence="4">The sequence shown here is derived from an EMBL/GenBank/DDBJ whole genome shotgun (WGS) entry which is preliminary data.</text>
</comment>
<sequence>MPVVSPTSKSLILVTGVTGYIAAWVARVLLERGHDVRGTVRSRSKGEELLAEFTKIPGYNTSGKLGKFDFVIVEDISKPGAFDEAVKGVDAVQHIASPFHLNADDPKELIEPAVNGTVGVLESVKKYGGDQVKRVVVTSSCASIMHNSPEPKVFSEENWNEQSIKEVEEHGRNATNLAKYRASKTLAERSAWAYIKENPGLKWDLVTINPPFVFGPATNYVPKPENLGTSAGDWFRTIMTYEPDAGGKPASALTARISAWVDVRDLGEAHVRALEREEASGQRIIISAGDFTWQDWLDIVNSLTPVPYMKHPLAKGTPGAAEGSSPLVAYKNEKAKRILGLSNDATVRAEKGAGEWKYRTKEEEAKDLLADYAARGW</sequence>
<organism evidence="4 5">
    <name type="scientific">Moniliophthora roreri (strain MCA 2997)</name>
    <name type="common">Cocoa frosty pod rot fungus</name>
    <name type="synonym">Crinipellis roreri</name>
    <dbReference type="NCBI Taxonomy" id="1381753"/>
    <lineage>
        <taxon>Eukaryota</taxon>
        <taxon>Fungi</taxon>
        <taxon>Dikarya</taxon>
        <taxon>Basidiomycota</taxon>
        <taxon>Agaricomycotina</taxon>
        <taxon>Agaricomycetes</taxon>
        <taxon>Agaricomycetidae</taxon>
        <taxon>Agaricales</taxon>
        <taxon>Marasmiineae</taxon>
        <taxon>Marasmiaceae</taxon>
        <taxon>Moniliophthora</taxon>
    </lineage>
</organism>
<reference evidence="4 5" key="1">
    <citation type="journal article" date="2014" name="BMC Genomics">
        <title>Genome and secretome analysis of the hemibiotrophic fungal pathogen, Moniliophthora roreri, which causes frosty pod rot disease of cacao: mechanisms of the biotrophic and necrotrophic phases.</title>
        <authorList>
            <person name="Meinhardt L.W."/>
            <person name="Costa G.G.L."/>
            <person name="Thomazella D.P.T."/>
            <person name="Teixeira P.J.P.L."/>
            <person name="Carazzolle M.F."/>
            <person name="Schuster S.C."/>
            <person name="Carlson J.E."/>
            <person name="Guiltinan M.J."/>
            <person name="Mieczkowski P."/>
            <person name="Farmer A."/>
            <person name="Ramaraj T."/>
            <person name="Crozier J."/>
            <person name="Davis R.E."/>
            <person name="Shao J."/>
            <person name="Melnick R.L."/>
            <person name="Pereira G.A.G."/>
            <person name="Bailey B.A."/>
        </authorList>
    </citation>
    <scope>NUCLEOTIDE SEQUENCE [LARGE SCALE GENOMIC DNA]</scope>
    <source>
        <strain evidence="4 5">MCA 2997</strain>
    </source>
</reference>
<accession>V2WZM2</accession>
<dbReference type="PANTHER" id="PTHR10366">
    <property type="entry name" value="NAD DEPENDENT EPIMERASE/DEHYDRATASE"/>
    <property type="match status" value="1"/>
</dbReference>
<dbReference type="CDD" id="cd05227">
    <property type="entry name" value="AR_SDR_e"/>
    <property type="match status" value="1"/>
</dbReference>
<name>V2WZM2_MONRO</name>
<evidence type="ECO:0000256" key="1">
    <source>
        <dbReference type="ARBA" id="ARBA00023002"/>
    </source>
</evidence>
<evidence type="ECO:0000313" key="5">
    <source>
        <dbReference type="Proteomes" id="UP000017559"/>
    </source>
</evidence>
<evidence type="ECO:0000313" key="4">
    <source>
        <dbReference type="EMBL" id="ESK85986.1"/>
    </source>
</evidence>
<keyword evidence="5" id="KW-1185">Reference proteome</keyword>
<dbReference type="HOGENOM" id="CLU_007383_9_2_1"/>
<dbReference type="InterPro" id="IPR001509">
    <property type="entry name" value="Epimerase_deHydtase"/>
</dbReference>
<dbReference type="InterPro" id="IPR036291">
    <property type="entry name" value="NAD(P)-bd_dom_sf"/>
</dbReference>
<dbReference type="Proteomes" id="UP000017559">
    <property type="component" value="Unassembled WGS sequence"/>
</dbReference>
<dbReference type="KEGG" id="mrr:Moror_9445"/>
<dbReference type="InterPro" id="IPR050425">
    <property type="entry name" value="NAD(P)_dehydrat-like"/>
</dbReference>
<dbReference type="OrthoDB" id="2735536at2759"/>
<keyword evidence="1" id="KW-0560">Oxidoreductase</keyword>
<dbReference type="EMBL" id="AWSO01000994">
    <property type="protein sequence ID" value="ESK85986.1"/>
    <property type="molecule type" value="Genomic_DNA"/>
</dbReference>